<dbReference type="InterPro" id="IPR048358">
    <property type="entry name" value="EZH1/2_MCSS"/>
</dbReference>
<organism evidence="2 3">
    <name type="scientific">Lottia gigantea</name>
    <name type="common">Giant owl limpet</name>
    <dbReference type="NCBI Taxonomy" id="225164"/>
    <lineage>
        <taxon>Eukaryota</taxon>
        <taxon>Metazoa</taxon>
        <taxon>Spiralia</taxon>
        <taxon>Lophotrochozoa</taxon>
        <taxon>Mollusca</taxon>
        <taxon>Gastropoda</taxon>
        <taxon>Patellogastropoda</taxon>
        <taxon>Lottioidea</taxon>
        <taxon>Lottiidae</taxon>
        <taxon>Lottia</taxon>
    </lineage>
</organism>
<keyword evidence="3" id="KW-1185">Reference proteome</keyword>
<feature type="domain" description="EZH1/2 MCSS" evidence="1">
    <location>
        <begin position="2"/>
        <end position="43"/>
    </location>
</feature>
<evidence type="ECO:0000313" key="3">
    <source>
        <dbReference type="Proteomes" id="UP000030746"/>
    </source>
</evidence>
<dbReference type="Proteomes" id="UP000030746">
    <property type="component" value="Unassembled WGS sequence"/>
</dbReference>
<evidence type="ECO:0000313" key="2">
    <source>
        <dbReference type="EMBL" id="ESP00381.1"/>
    </source>
</evidence>
<evidence type="ECO:0000259" key="1">
    <source>
        <dbReference type="Pfam" id="PF21358"/>
    </source>
</evidence>
<dbReference type="CTD" id="20234365"/>
<feature type="non-terminal residue" evidence="2">
    <location>
        <position position="1"/>
    </location>
</feature>
<dbReference type="Pfam" id="PF21358">
    <property type="entry name" value="Ezh2_MCSS"/>
    <property type="match status" value="1"/>
</dbReference>
<dbReference type="AlphaFoldDB" id="V4AZ44"/>
<dbReference type="HOGENOM" id="CLU_2967767_0_0_1"/>
<dbReference type="STRING" id="225164.V4AZ44"/>
<dbReference type="RefSeq" id="XP_009048943.1">
    <property type="nucleotide sequence ID" value="XM_009050695.1"/>
</dbReference>
<sequence>LPPECTPNIDGPGAKSVPREQTMHSFHTLFCQGCFKYDCFLHCKSYLWFQSFVTRLPSV</sequence>
<dbReference type="KEGG" id="lgi:LOTGIDRAFT_140849"/>
<reference evidence="2 3" key="1">
    <citation type="journal article" date="2013" name="Nature">
        <title>Insights into bilaterian evolution from three spiralian genomes.</title>
        <authorList>
            <person name="Simakov O."/>
            <person name="Marletaz F."/>
            <person name="Cho S.J."/>
            <person name="Edsinger-Gonzales E."/>
            <person name="Havlak P."/>
            <person name="Hellsten U."/>
            <person name="Kuo D.H."/>
            <person name="Larsson T."/>
            <person name="Lv J."/>
            <person name="Arendt D."/>
            <person name="Savage R."/>
            <person name="Osoegawa K."/>
            <person name="de Jong P."/>
            <person name="Grimwood J."/>
            <person name="Chapman J.A."/>
            <person name="Shapiro H."/>
            <person name="Aerts A."/>
            <person name="Otillar R.P."/>
            <person name="Terry A.Y."/>
            <person name="Boore J.L."/>
            <person name="Grigoriev I.V."/>
            <person name="Lindberg D.R."/>
            <person name="Seaver E.C."/>
            <person name="Weisblat D.A."/>
            <person name="Putnam N.H."/>
            <person name="Rokhsar D.S."/>
        </authorList>
    </citation>
    <scope>NUCLEOTIDE SEQUENCE [LARGE SCALE GENOMIC DNA]</scope>
</reference>
<accession>V4AZ44</accession>
<gene>
    <name evidence="2" type="ORF">LOTGIDRAFT_140849</name>
</gene>
<protein>
    <recommendedName>
        <fullName evidence="1">EZH1/2 MCSS domain-containing protein</fullName>
    </recommendedName>
</protein>
<dbReference type="EMBL" id="KB200732">
    <property type="protein sequence ID" value="ESP00381.1"/>
    <property type="molecule type" value="Genomic_DNA"/>
</dbReference>
<name>V4AZ44_LOTGI</name>
<dbReference type="GeneID" id="20234365"/>
<proteinExistence type="predicted"/>
<dbReference type="OrthoDB" id="6141102at2759"/>